<dbReference type="Pfam" id="PF14242">
    <property type="entry name" value="DUF4342"/>
    <property type="match status" value="1"/>
</dbReference>
<keyword evidence="3" id="KW-1185">Reference proteome</keyword>
<evidence type="ECO:0000313" key="3">
    <source>
        <dbReference type="Proteomes" id="UP000000263"/>
    </source>
</evidence>
<dbReference type="InterPro" id="IPR025642">
    <property type="entry name" value="DUF4342"/>
</dbReference>
<evidence type="ECO:0000259" key="1">
    <source>
        <dbReference type="Pfam" id="PF14242"/>
    </source>
</evidence>
<name>A7NPZ8_ROSCS</name>
<feature type="domain" description="DUF4342" evidence="1">
    <location>
        <begin position="6"/>
        <end position="76"/>
    </location>
</feature>
<dbReference type="EMBL" id="CP000804">
    <property type="protein sequence ID" value="ABU59644.1"/>
    <property type="molecule type" value="Genomic_DNA"/>
</dbReference>
<dbReference type="KEGG" id="rca:Rcas_3595"/>
<dbReference type="Proteomes" id="UP000000263">
    <property type="component" value="Chromosome"/>
</dbReference>
<proteinExistence type="predicted"/>
<dbReference type="AlphaFoldDB" id="A7NPZ8"/>
<dbReference type="HOGENOM" id="CLU_2221237_0_0_0"/>
<evidence type="ECO:0000313" key="2">
    <source>
        <dbReference type="EMBL" id="ABU59644.1"/>
    </source>
</evidence>
<dbReference type="RefSeq" id="WP_012122067.1">
    <property type="nucleotide sequence ID" value="NC_009767.1"/>
</dbReference>
<dbReference type="OrthoDB" id="9844078at2"/>
<reference evidence="2 3" key="1">
    <citation type="submission" date="2007-08" db="EMBL/GenBank/DDBJ databases">
        <title>Complete sequence of Roseiflexus castenholzii DSM 13941.</title>
        <authorList>
            <consortium name="US DOE Joint Genome Institute"/>
            <person name="Copeland A."/>
            <person name="Lucas S."/>
            <person name="Lapidus A."/>
            <person name="Barry K."/>
            <person name="Glavina del Rio T."/>
            <person name="Dalin E."/>
            <person name="Tice H."/>
            <person name="Pitluck S."/>
            <person name="Thompson L.S."/>
            <person name="Brettin T."/>
            <person name="Bruce D."/>
            <person name="Detter J.C."/>
            <person name="Han C."/>
            <person name="Tapia R."/>
            <person name="Schmutz J."/>
            <person name="Larimer F."/>
            <person name="Land M."/>
            <person name="Hauser L."/>
            <person name="Kyrpides N."/>
            <person name="Mikhailova N."/>
            <person name="Bryant D.A."/>
            <person name="Hanada S."/>
            <person name="Tsukatani Y."/>
            <person name="Richardson P."/>
        </authorList>
    </citation>
    <scope>NUCLEOTIDE SEQUENCE [LARGE SCALE GENOMIC DNA]</scope>
    <source>
        <strain evidence="3">DSM 13941 / HLO8</strain>
    </source>
</reference>
<accession>A7NPZ8</accession>
<sequence>MTVQSATETITVDGGTVVEQLRECIAGGNVQRIVIRQGFQPVASFSTIGGMLSAAVQSAINTLASALGHCTIEIERITPESYTRDPDLDTAGIHWIGVAPIPEGAH</sequence>
<organism evidence="2 3">
    <name type="scientific">Roseiflexus castenholzii (strain DSM 13941 / HLO8)</name>
    <dbReference type="NCBI Taxonomy" id="383372"/>
    <lineage>
        <taxon>Bacteria</taxon>
        <taxon>Bacillati</taxon>
        <taxon>Chloroflexota</taxon>
        <taxon>Chloroflexia</taxon>
        <taxon>Chloroflexales</taxon>
        <taxon>Roseiflexineae</taxon>
        <taxon>Roseiflexaceae</taxon>
        <taxon>Roseiflexus</taxon>
    </lineage>
</organism>
<gene>
    <name evidence="2" type="ordered locus">Rcas_3595</name>
</gene>
<protein>
    <recommendedName>
        <fullName evidence="1">DUF4342 domain-containing protein</fullName>
    </recommendedName>
</protein>